<evidence type="ECO:0000313" key="1">
    <source>
        <dbReference type="EMBL" id="MFC5402383.1"/>
    </source>
</evidence>
<accession>A0ABW0HP87</accession>
<keyword evidence="2" id="KW-1185">Reference proteome</keyword>
<dbReference type="SUPFAM" id="SSF143100">
    <property type="entry name" value="TTHA1013/TTHA0281-like"/>
    <property type="match status" value="1"/>
</dbReference>
<dbReference type="Proteomes" id="UP001596113">
    <property type="component" value="Unassembled WGS sequence"/>
</dbReference>
<evidence type="ECO:0000313" key="2">
    <source>
        <dbReference type="Proteomes" id="UP001596113"/>
    </source>
</evidence>
<protein>
    <submittedName>
        <fullName evidence="1">Type II toxin-antitoxin system HicB family antitoxin</fullName>
    </submittedName>
</protein>
<reference evidence="2" key="1">
    <citation type="journal article" date="2019" name="Int. J. Syst. Evol. Microbiol.">
        <title>The Global Catalogue of Microorganisms (GCM) 10K type strain sequencing project: providing services to taxonomists for standard genome sequencing and annotation.</title>
        <authorList>
            <consortium name="The Broad Institute Genomics Platform"/>
            <consortium name="The Broad Institute Genome Sequencing Center for Infectious Disease"/>
            <person name="Wu L."/>
            <person name="Ma J."/>
        </authorList>
    </citation>
    <scope>NUCLEOTIDE SEQUENCE [LARGE SCALE GENOMIC DNA]</scope>
    <source>
        <strain evidence="2">CGMCC 1.18575</strain>
    </source>
</reference>
<dbReference type="Gene3D" id="3.30.160.250">
    <property type="match status" value="1"/>
</dbReference>
<gene>
    <name evidence="1" type="ORF">ACFPOF_06500</name>
</gene>
<organism evidence="1 2">
    <name type="scientific">Cohnella soli</name>
    <dbReference type="NCBI Taxonomy" id="425005"/>
    <lineage>
        <taxon>Bacteria</taxon>
        <taxon>Bacillati</taxon>
        <taxon>Bacillota</taxon>
        <taxon>Bacilli</taxon>
        <taxon>Bacillales</taxon>
        <taxon>Paenibacillaceae</taxon>
        <taxon>Cohnella</taxon>
    </lineage>
</organism>
<sequence length="87" mass="9773">MNNIANGNEMSFQVLIEEDKVQGDFIAYIPAVRLGVHGDTIDEVRANAKELLQLEIQSRLQQGKSLPSDNLAWVEQITIEIPLQLNK</sequence>
<proteinExistence type="predicted"/>
<dbReference type="EMBL" id="JBHSMI010000012">
    <property type="protein sequence ID" value="MFC5402383.1"/>
    <property type="molecule type" value="Genomic_DNA"/>
</dbReference>
<comment type="caution">
    <text evidence="1">The sequence shown here is derived from an EMBL/GenBank/DDBJ whole genome shotgun (WGS) entry which is preliminary data.</text>
</comment>
<dbReference type="InterPro" id="IPR035069">
    <property type="entry name" value="TTHA1013/TTHA0281-like"/>
</dbReference>
<dbReference type="RefSeq" id="WP_378130782.1">
    <property type="nucleotide sequence ID" value="NZ_JBHSMI010000012.1"/>
</dbReference>
<name>A0ABW0HP87_9BACL</name>